<dbReference type="InterPro" id="IPR016032">
    <property type="entry name" value="Sig_transdc_resp-reg_C-effctor"/>
</dbReference>
<dbReference type="GO" id="GO:0000976">
    <property type="term" value="F:transcription cis-regulatory region binding"/>
    <property type="evidence" value="ECO:0007669"/>
    <property type="project" value="TreeGrafter"/>
</dbReference>
<dbReference type="EMBL" id="CP059733">
    <property type="protein sequence ID" value="WDE05859.1"/>
    <property type="molecule type" value="Genomic_DNA"/>
</dbReference>
<evidence type="ECO:0000313" key="10">
    <source>
        <dbReference type="EMBL" id="WDE05859.1"/>
    </source>
</evidence>
<evidence type="ECO:0000256" key="4">
    <source>
        <dbReference type="ARBA" id="ARBA00023125"/>
    </source>
</evidence>
<dbReference type="SUPFAM" id="SSF46894">
    <property type="entry name" value="C-terminal effector domain of the bipartite response regulators"/>
    <property type="match status" value="1"/>
</dbReference>
<dbReference type="Proteomes" id="UP000032352">
    <property type="component" value="Chromosome"/>
</dbReference>
<dbReference type="PANTHER" id="PTHR48111:SF22">
    <property type="entry name" value="REGULATOR OF RPOS"/>
    <property type="match status" value="1"/>
</dbReference>
<reference evidence="10 11" key="1">
    <citation type="journal article" date="2015" name="Genome Announc.">
        <title>Draft Genome Sequences of Marine Isolates of Thalassomonas viridans and Thalassomonas actiniarum.</title>
        <authorList>
            <person name="Olonade I."/>
            <person name="van Zyl L.J."/>
            <person name="Trindade M."/>
        </authorList>
    </citation>
    <scope>NUCLEOTIDE SEQUENCE [LARGE SCALE GENOMIC DNA]</scope>
    <source>
        <strain evidence="10 11">XOM25</strain>
    </source>
</reference>
<organism evidence="10 11">
    <name type="scientific">Thalassomonas viridans</name>
    <dbReference type="NCBI Taxonomy" id="137584"/>
    <lineage>
        <taxon>Bacteria</taxon>
        <taxon>Pseudomonadati</taxon>
        <taxon>Pseudomonadota</taxon>
        <taxon>Gammaproteobacteria</taxon>
        <taxon>Alteromonadales</taxon>
        <taxon>Colwelliaceae</taxon>
        <taxon>Thalassomonas</taxon>
    </lineage>
</organism>
<feature type="domain" description="OmpR/PhoB-type" evidence="9">
    <location>
        <begin position="125"/>
        <end position="222"/>
    </location>
</feature>
<dbReference type="SMART" id="SM00448">
    <property type="entry name" value="REC"/>
    <property type="match status" value="1"/>
</dbReference>
<dbReference type="KEGG" id="tvd:SG34_002680"/>
<feature type="modified residue" description="4-aspartylphosphate" evidence="6">
    <location>
        <position position="53"/>
    </location>
</feature>
<dbReference type="InterPro" id="IPR036388">
    <property type="entry name" value="WH-like_DNA-bd_sf"/>
</dbReference>
<accession>A0AAE9Z4G6</accession>
<evidence type="ECO:0000256" key="6">
    <source>
        <dbReference type="PROSITE-ProRule" id="PRU00169"/>
    </source>
</evidence>
<keyword evidence="2" id="KW-0902">Two-component regulatory system</keyword>
<dbReference type="PANTHER" id="PTHR48111">
    <property type="entry name" value="REGULATOR OF RPOS"/>
    <property type="match status" value="1"/>
</dbReference>
<evidence type="ECO:0000259" key="8">
    <source>
        <dbReference type="PROSITE" id="PS50110"/>
    </source>
</evidence>
<name>A0AAE9Z4G6_9GAMM</name>
<dbReference type="CDD" id="cd00383">
    <property type="entry name" value="trans_reg_C"/>
    <property type="match status" value="1"/>
</dbReference>
<dbReference type="CDD" id="cd17574">
    <property type="entry name" value="REC_OmpR"/>
    <property type="match status" value="1"/>
</dbReference>
<dbReference type="Gene3D" id="6.10.250.690">
    <property type="match status" value="1"/>
</dbReference>
<dbReference type="Pfam" id="PF00072">
    <property type="entry name" value="Response_reg"/>
    <property type="match status" value="1"/>
</dbReference>
<evidence type="ECO:0000256" key="5">
    <source>
        <dbReference type="ARBA" id="ARBA00023163"/>
    </source>
</evidence>
<dbReference type="GO" id="GO:0006355">
    <property type="term" value="P:regulation of DNA-templated transcription"/>
    <property type="evidence" value="ECO:0007669"/>
    <property type="project" value="InterPro"/>
</dbReference>
<dbReference type="AlphaFoldDB" id="A0AAE9Z4G6"/>
<keyword evidence="1 6" id="KW-0597">Phosphoprotein</keyword>
<keyword evidence="11" id="KW-1185">Reference proteome</keyword>
<dbReference type="GO" id="GO:0005829">
    <property type="term" value="C:cytosol"/>
    <property type="evidence" value="ECO:0007669"/>
    <property type="project" value="TreeGrafter"/>
</dbReference>
<dbReference type="InterPro" id="IPR039420">
    <property type="entry name" value="WalR-like"/>
</dbReference>
<dbReference type="GO" id="GO:0032993">
    <property type="term" value="C:protein-DNA complex"/>
    <property type="evidence" value="ECO:0007669"/>
    <property type="project" value="TreeGrafter"/>
</dbReference>
<dbReference type="InterPro" id="IPR001789">
    <property type="entry name" value="Sig_transdc_resp-reg_receiver"/>
</dbReference>
<keyword evidence="4 7" id="KW-0238">DNA-binding</keyword>
<evidence type="ECO:0000256" key="3">
    <source>
        <dbReference type="ARBA" id="ARBA00023015"/>
    </source>
</evidence>
<dbReference type="GO" id="GO:0000156">
    <property type="term" value="F:phosphorelay response regulator activity"/>
    <property type="evidence" value="ECO:0007669"/>
    <property type="project" value="TreeGrafter"/>
</dbReference>
<evidence type="ECO:0000256" key="2">
    <source>
        <dbReference type="ARBA" id="ARBA00023012"/>
    </source>
</evidence>
<gene>
    <name evidence="10" type="ORF">SG34_002680</name>
</gene>
<feature type="DNA-binding region" description="OmpR/PhoB-type" evidence="7">
    <location>
        <begin position="125"/>
        <end position="222"/>
    </location>
</feature>
<dbReference type="Pfam" id="PF00486">
    <property type="entry name" value="Trans_reg_C"/>
    <property type="match status" value="1"/>
</dbReference>
<evidence type="ECO:0000259" key="9">
    <source>
        <dbReference type="PROSITE" id="PS51755"/>
    </source>
</evidence>
<proteinExistence type="predicted"/>
<dbReference type="PROSITE" id="PS51755">
    <property type="entry name" value="OMPR_PHOB"/>
    <property type="match status" value="1"/>
</dbReference>
<evidence type="ECO:0000313" key="11">
    <source>
        <dbReference type="Proteomes" id="UP000032352"/>
    </source>
</evidence>
<dbReference type="SUPFAM" id="SSF52172">
    <property type="entry name" value="CheY-like"/>
    <property type="match status" value="1"/>
</dbReference>
<dbReference type="InterPro" id="IPR001867">
    <property type="entry name" value="OmpR/PhoB-type_DNA-bd"/>
</dbReference>
<dbReference type="InterPro" id="IPR011006">
    <property type="entry name" value="CheY-like_superfamily"/>
</dbReference>
<keyword evidence="3" id="KW-0805">Transcription regulation</keyword>
<sequence length="226" mass="25311">MSLNILLVEDDIDLAATVVDYFEVESISCDHAANGVHGLALVEANDYQVILLDINLPGMDGFTLCQKIRENSNDTPILMLTARDTLVDKVTGFDAGTDDYLVKPFEIEELLIRVLALSKRRSGQISKLTFGKLVLQLKERLAFFDEQEIKLTPITFKLLEKLMREAGKPVSRSALMHAVWGEDQPDSNSLKVHIHHLRKQLEKVQANLAIETEPGFGFALREKAPL</sequence>
<reference evidence="10 11" key="2">
    <citation type="journal article" date="2022" name="Mar. Drugs">
        <title>Bioassay-Guided Fractionation Leads to the Detection of Cholic Acid Generated by the Rare Thalassomonas sp.</title>
        <authorList>
            <person name="Pheiffer F."/>
            <person name="Schneider Y.K."/>
            <person name="Hansen E.H."/>
            <person name="Andersen J.H."/>
            <person name="Isaksson J."/>
            <person name="Busche T."/>
            <person name="R C."/>
            <person name="Kalinowski J."/>
            <person name="Zyl L.V."/>
            <person name="Trindade M."/>
        </authorList>
    </citation>
    <scope>NUCLEOTIDE SEQUENCE [LARGE SCALE GENOMIC DNA]</scope>
    <source>
        <strain evidence="10 11">XOM25</strain>
    </source>
</reference>
<protein>
    <submittedName>
        <fullName evidence="10">Response regulator transcription factor</fullName>
    </submittedName>
</protein>
<feature type="domain" description="Response regulatory" evidence="8">
    <location>
        <begin position="4"/>
        <end position="118"/>
    </location>
</feature>
<evidence type="ECO:0000256" key="1">
    <source>
        <dbReference type="ARBA" id="ARBA00022553"/>
    </source>
</evidence>
<evidence type="ECO:0000256" key="7">
    <source>
        <dbReference type="PROSITE-ProRule" id="PRU01091"/>
    </source>
</evidence>
<dbReference type="PROSITE" id="PS50110">
    <property type="entry name" value="RESPONSE_REGULATORY"/>
    <property type="match status" value="1"/>
</dbReference>
<dbReference type="Gene3D" id="1.10.10.10">
    <property type="entry name" value="Winged helix-like DNA-binding domain superfamily/Winged helix DNA-binding domain"/>
    <property type="match status" value="1"/>
</dbReference>
<dbReference type="RefSeq" id="WP_044836762.1">
    <property type="nucleotide sequence ID" value="NZ_CP059733.1"/>
</dbReference>
<keyword evidence="5" id="KW-0804">Transcription</keyword>
<dbReference type="SMART" id="SM00862">
    <property type="entry name" value="Trans_reg_C"/>
    <property type="match status" value="1"/>
</dbReference>
<dbReference type="Gene3D" id="3.40.50.2300">
    <property type="match status" value="1"/>
</dbReference>